<feature type="non-terminal residue" evidence="2">
    <location>
        <position position="300"/>
    </location>
</feature>
<feature type="compositionally biased region" description="Polar residues" evidence="1">
    <location>
        <begin position="23"/>
        <end position="51"/>
    </location>
</feature>
<evidence type="ECO:0000256" key="1">
    <source>
        <dbReference type="SAM" id="MobiDB-lite"/>
    </source>
</evidence>
<evidence type="ECO:0000313" key="2">
    <source>
        <dbReference type="EMBL" id="EUC57555.1"/>
    </source>
</evidence>
<proteinExistence type="predicted"/>
<feature type="region of interest" description="Disordered" evidence="1">
    <location>
        <begin position="1"/>
        <end position="56"/>
    </location>
</feature>
<comment type="caution">
    <text evidence="2">The sequence shown here is derived from an EMBL/GenBank/DDBJ whole genome shotgun (WGS) entry which is preliminary data.</text>
</comment>
<feature type="region of interest" description="Disordered" evidence="1">
    <location>
        <begin position="156"/>
        <end position="300"/>
    </location>
</feature>
<dbReference type="OrthoDB" id="2333993at2759"/>
<dbReference type="EMBL" id="JATN01000322">
    <property type="protein sequence ID" value="EUC57555.1"/>
    <property type="molecule type" value="Genomic_DNA"/>
</dbReference>
<accession>X8J6C7</accession>
<feature type="compositionally biased region" description="Basic and acidic residues" evidence="1">
    <location>
        <begin position="186"/>
        <end position="196"/>
    </location>
</feature>
<feature type="region of interest" description="Disordered" evidence="1">
    <location>
        <begin position="82"/>
        <end position="138"/>
    </location>
</feature>
<sequence>MADIKLEANIDRALGPPPRSRSHISGSDGSGCQTPTTDRTRSSRYSASNVTGREDTTYMPTDIEQFTVRNVRIVADLISFRGPNSARDSTHDALSTGYGSTGHSEGVVSAVISSRRRTLSGASSSGKRGTVPKKKEGIPDEAAVINTYMEKRERTLASKKRYASKKRMDQRNDRLAARGFGPSKVAADESKTRSQETVDGDEDGDGDDETEEVEVEEEPQPMSLQDVPPNSSEGPKPKLRLKPLAKPGEPATGPENALPPSSPLSAVPTTSVSVSPSESMHPGPAFSSNTPGPINSTWWL</sequence>
<evidence type="ECO:0000313" key="3">
    <source>
        <dbReference type="Proteomes" id="UP000030108"/>
    </source>
</evidence>
<feature type="compositionally biased region" description="Polar residues" evidence="1">
    <location>
        <begin position="286"/>
        <end position="300"/>
    </location>
</feature>
<feature type="compositionally biased region" description="Low complexity" evidence="1">
    <location>
        <begin position="263"/>
        <end position="277"/>
    </location>
</feature>
<feature type="compositionally biased region" description="Basic and acidic residues" evidence="1">
    <location>
        <begin position="1"/>
        <end position="10"/>
    </location>
</feature>
<organism evidence="2 3">
    <name type="scientific">Rhizoctonia solani AG-3 Rhs1AP</name>
    <dbReference type="NCBI Taxonomy" id="1086054"/>
    <lineage>
        <taxon>Eukaryota</taxon>
        <taxon>Fungi</taxon>
        <taxon>Dikarya</taxon>
        <taxon>Basidiomycota</taxon>
        <taxon>Agaricomycotina</taxon>
        <taxon>Agaricomycetes</taxon>
        <taxon>Cantharellales</taxon>
        <taxon>Ceratobasidiaceae</taxon>
        <taxon>Rhizoctonia</taxon>
    </lineage>
</organism>
<name>X8J6C7_9AGAM</name>
<dbReference type="Proteomes" id="UP000030108">
    <property type="component" value="Unassembled WGS sequence"/>
</dbReference>
<dbReference type="AlphaFoldDB" id="X8J6C7"/>
<feature type="compositionally biased region" description="Basic and acidic residues" evidence="1">
    <location>
        <begin position="166"/>
        <end position="176"/>
    </location>
</feature>
<protein>
    <submittedName>
        <fullName evidence="2">Uncharacterized protein</fullName>
    </submittedName>
</protein>
<reference evidence="3" key="1">
    <citation type="journal article" date="2014" name="Genome Announc.">
        <title>Draft genome sequence of the plant-pathogenic soil fungus Rhizoctonia solani anastomosis group 3 strain Rhs1AP.</title>
        <authorList>
            <person name="Cubeta M.A."/>
            <person name="Thomas E."/>
            <person name="Dean R.A."/>
            <person name="Jabaji S."/>
            <person name="Neate S.M."/>
            <person name="Tavantzis S."/>
            <person name="Toda T."/>
            <person name="Vilgalys R."/>
            <person name="Bharathan N."/>
            <person name="Fedorova-Abrams N."/>
            <person name="Pakala S.B."/>
            <person name="Pakala S.M."/>
            <person name="Zafar N."/>
            <person name="Joardar V."/>
            <person name="Losada L."/>
            <person name="Nierman W.C."/>
        </authorList>
    </citation>
    <scope>NUCLEOTIDE SEQUENCE [LARGE SCALE GENOMIC DNA]</scope>
    <source>
        <strain evidence="3">AG-3</strain>
    </source>
</reference>
<gene>
    <name evidence="2" type="ORF">RSOL_225150</name>
</gene>
<feature type="compositionally biased region" description="Acidic residues" evidence="1">
    <location>
        <begin position="198"/>
        <end position="219"/>
    </location>
</feature>